<evidence type="ECO:0000313" key="2">
    <source>
        <dbReference type="EMBL" id="CAH2086718.1"/>
    </source>
</evidence>
<dbReference type="PANTHER" id="PTHR21505:SF8">
    <property type="entry name" value="DPT-YFP REPRESSOR BY OVEREXPRESSION, ISOFORM D-RELATED"/>
    <property type="match status" value="1"/>
</dbReference>
<proteinExistence type="predicted"/>
<evidence type="ECO:0000259" key="1">
    <source>
        <dbReference type="PROSITE" id="PS51029"/>
    </source>
</evidence>
<name>A0AAU9TKX3_EUPED</name>
<dbReference type="AlphaFoldDB" id="A0AAU9TKX3"/>
<organism evidence="2 3">
    <name type="scientific">Euphydryas editha</name>
    <name type="common">Edith's checkerspot</name>
    <dbReference type="NCBI Taxonomy" id="104508"/>
    <lineage>
        <taxon>Eukaryota</taxon>
        <taxon>Metazoa</taxon>
        <taxon>Ecdysozoa</taxon>
        <taxon>Arthropoda</taxon>
        <taxon>Hexapoda</taxon>
        <taxon>Insecta</taxon>
        <taxon>Pterygota</taxon>
        <taxon>Neoptera</taxon>
        <taxon>Endopterygota</taxon>
        <taxon>Lepidoptera</taxon>
        <taxon>Glossata</taxon>
        <taxon>Ditrysia</taxon>
        <taxon>Papilionoidea</taxon>
        <taxon>Nymphalidae</taxon>
        <taxon>Nymphalinae</taxon>
        <taxon>Euphydryas</taxon>
    </lineage>
</organism>
<dbReference type="Proteomes" id="UP001153954">
    <property type="component" value="Unassembled WGS sequence"/>
</dbReference>
<sequence>MFKPTLNIDVMKLLQNKDKVTKILQFFKEHPRVWNRNHPHYRNLIVQREIYESLVLKIGLEQSNFSIQLVFKAWEEMLASYKHEKKKKHQMESSGREYRPSIWYYDLMSFVDSSEEEPVASTSASGQCGNLEDSLYTQLQSETEKQSSSSISSKKNKVATKIVIYVDFV</sequence>
<accession>A0AAU9TKX3</accession>
<reference evidence="2" key="1">
    <citation type="submission" date="2022-03" db="EMBL/GenBank/DDBJ databases">
        <authorList>
            <person name="Tunstrom K."/>
        </authorList>
    </citation>
    <scope>NUCLEOTIDE SEQUENCE</scope>
</reference>
<feature type="domain" description="MADF" evidence="1">
    <location>
        <begin position="22"/>
        <end position="116"/>
    </location>
</feature>
<dbReference type="PROSITE" id="PS51029">
    <property type="entry name" value="MADF"/>
    <property type="match status" value="1"/>
</dbReference>
<dbReference type="PANTHER" id="PTHR21505">
    <property type="entry name" value="MADF DOMAIN-CONTAINING PROTEIN-RELATED"/>
    <property type="match status" value="1"/>
</dbReference>
<evidence type="ECO:0000313" key="3">
    <source>
        <dbReference type="Proteomes" id="UP001153954"/>
    </source>
</evidence>
<protein>
    <recommendedName>
        <fullName evidence="1">MADF domain-containing protein</fullName>
    </recommendedName>
</protein>
<dbReference type="Pfam" id="PF10545">
    <property type="entry name" value="MADF_DNA_bdg"/>
    <property type="match status" value="1"/>
</dbReference>
<dbReference type="SMART" id="SM00595">
    <property type="entry name" value="MADF"/>
    <property type="match status" value="1"/>
</dbReference>
<dbReference type="EMBL" id="CAKOGL010000005">
    <property type="protein sequence ID" value="CAH2086718.1"/>
    <property type="molecule type" value="Genomic_DNA"/>
</dbReference>
<comment type="caution">
    <text evidence="2">The sequence shown here is derived from an EMBL/GenBank/DDBJ whole genome shotgun (WGS) entry which is preliminary data.</text>
</comment>
<dbReference type="InterPro" id="IPR006578">
    <property type="entry name" value="MADF-dom"/>
</dbReference>
<keyword evidence="3" id="KW-1185">Reference proteome</keyword>
<gene>
    <name evidence="2" type="ORF">EEDITHA_LOCUS3055</name>
</gene>